<dbReference type="Gene3D" id="3.30.590.20">
    <property type="match status" value="1"/>
</dbReference>
<dbReference type="HAMAP" id="MF_01609">
    <property type="entry name" value="Glu_cys_ligase_2"/>
    <property type="match status" value="1"/>
</dbReference>
<dbReference type="InterPro" id="IPR006336">
    <property type="entry name" value="GCS2"/>
</dbReference>
<keyword evidence="3 5" id="KW-0067">ATP-binding</keyword>
<dbReference type="GO" id="GO:0016874">
    <property type="term" value="F:ligase activity"/>
    <property type="evidence" value="ECO:0007669"/>
    <property type="project" value="UniProtKB-KW"/>
</dbReference>
<dbReference type="NCBIfam" id="TIGR02050">
    <property type="entry name" value="gshA_cyan_rel"/>
    <property type="match status" value="1"/>
</dbReference>
<dbReference type="PANTHER" id="PTHR36510">
    <property type="entry name" value="GLUTAMATE--CYSTEINE LIGASE 2-RELATED"/>
    <property type="match status" value="1"/>
</dbReference>
<dbReference type="InterPro" id="IPR014746">
    <property type="entry name" value="Gln_synth/guanido_kin_cat_dom"/>
</dbReference>
<feature type="region of interest" description="Disordered" evidence="6">
    <location>
        <begin position="64"/>
        <end position="94"/>
    </location>
</feature>
<reference evidence="8" key="1">
    <citation type="journal article" date="2019" name="Int. J. Syst. Evol. Microbiol.">
        <title>The Global Catalogue of Microorganisms (GCM) 10K type strain sequencing project: providing services to taxonomists for standard genome sequencing and annotation.</title>
        <authorList>
            <consortium name="The Broad Institute Genomics Platform"/>
            <consortium name="The Broad Institute Genome Sequencing Center for Infectious Disease"/>
            <person name="Wu L."/>
            <person name="Ma J."/>
        </authorList>
    </citation>
    <scope>NUCLEOTIDE SEQUENCE [LARGE SCALE GENOMIC DNA]</scope>
    <source>
        <strain evidence="8">JCM 3146</strain>
    </source>
</reference>
<comment type="catalytic activity">
    <reaction evidence="4 5">
        <text>L-cysteine + L-glutamate + ATP = gamma-L-glutamyl-L-cysteine + ADP + phosphate + H(+)</text>
        <dbReference type="Rhea" id="RHEA:13285"/>
        <dbReference type="ChEBI" id="CHEBI:15378"/>
        <dbReference type="ChEBI" id="CHEBI:29985"/>
        <dbReference type="ChEBI" id="CHEBI:30616"/>
        <dbReference type="ChEBI" id="CHEBI:35235"/>
        <dbReference type="ChEBI" id="CHEBI:43474"/>
        <dbReference type="ChEBI" id="CHEBI:58173"/>
        <dbReference type="ChEBI" id="CHEBI:456216"/>
        <dbReference type="EC" id="6.3.2.2"/>
    </reaction>
</comment>
<dbReference type="Proteomes" id="UP001501822">
    <property type="component" value="Unassembled WGS sequence"/>
</dbReference>
<gene>
    <name evidence="7" type="ORF">GCM10010151_34880</name>
</gene>
<keyword evidence="1 5" id="KW-0436">Ligase</keyword>
<dbReference type="NCBIfam" id="NF010041">
    <property type="entry name" value="PRK13517.1-1"/>
    <property type="match status" value="1"/>
</dbReference>
<accession>A0ABP3GCV7</accession>
<comment type="caution">
    <text evidence="7">The sequence shown here is derived from an EMBL/GenBank/DDBJ whole genome shotgun (WGS) entry which is preliminary data.</text>
</comment>
<evidence type="ECO:0000256" key="5">
    <source>
        <dbReference type="HAMAP-Rule" id="MF_01609"/>
    </source>
</evidence>
<dbReference type="PANTHER" id="PTHR36510:SF1">
    <property type="entry name" value="GLUTAMATE--CYSTEINE LIGASE 2-RELATED"/>
    <property type="match status" value="1"/>
</dbReference>
<protein>
    <recommendedName>
        <fullName evidence="5">Putative glutamate--cysteine ligase 2</fullName>
        <ecNumber evidence="5">6.3.2.2</ecNumber>
    </recommendedName>
    <alternativeName>
        <fullName evidence="5">Gamma-glutamylcysteine synthetase 2</fullName>
        <shortName evidence="5">GCS 2</shortName>
        <shortName evidence="5">Gamma-GCS 2</shortName>
    </alternativeName>
</protein>
<feature type="compositionally biased region" description="Polar residues" evidence="6">
    <location>
        <begin position="42"/>
        <end position="52"/>
    </location>
</feature>
<comment type="similarity">
    <text evidence="5">Belongs to the glutamate--cysteine ligase type 2 family. YbdK subfamily.</text>
</comment>
<keyword evidence="2 5" id="KW-0547">Nucleotide-binding</keyword>
<keyword evidence="8" id="KW-1185">Reference proteome</keyword>
<evidence type="ECO:0000256" key="6">
    <source>
        <dbReference type="SAM" id="MobiDB-lite"/>
    </source>
</evidence>
<feature type="compositionally biased region" description="Basic and acidic residues" evidence="6">
    <location>
        <begin position="64"/>
        <end position="77"/>
    </location>
</feature>
<dbReference type="RefSeq" id="WP_252798712.1">
    <property type="nucleotide sequence ID" value="NZ_BAAABM010000029.1"/>
</dbReference>
<evidence type="ECO:0000256" key="4">
    <source>
        <dbReference type="ARBA" id="ARBA00048819"/>
    </source>
</evidence>
<dbReference type="InterPro" id="IPR050141">
    <property type="entry name" value="GCL_type2/YbdK_subfam"/>
</dbReference>
<name>A0ABP3GCV7_9ACTN</name>
<dbReference type="InterPro" id="IPR011793">
    <property type="entry name" value="YbdK"/>
</dbReference>
<dbReference type="SUPFAM" id="SSF55931">
    <property type="entry name" value="Glutamine synthetase/guanido kinase"/>
    <property type="match status" value="1"/>
</dbReference>
<evidence type="ECO:0000313" key="8">
    <source>
        <dbReference type="Proteomes" id="UP001501822"/>
    </source>
</evidence>
<evidence type="ECO:0000313" key="7">
    <source>
        <dbReference type="EMBL" id="GAA0342307.1"/>
    </source>
</evidence>
<dbReference type="Pfam" id="PF04107">
    <property type="entry name" value="GCS2"/>
    <property type="match status" value="1"/>
</dbReference>
<sequence length="358" mass="39031">MRSFGVEEELLLVAPSSGIPVALAESVTRGGDDDGPERELQRQQVETGTDPCTTLDELSRQLRDRRDAASEAARRAGSEVAALATSPRAVTPSTTPAERYLRMAEEYALTAQEQLTCGCHVHVSIESEDEGVGVLDRLRPWLAPLLAMTGNSPFWQERDSGYDSYRYQVWGRWPSAGPTEAFGTPKVYHETVRSMVESGTLLDEGMIYFDARLSRHYPTVEVRVADVCLLADDAVLLAALVRGLVETAAREWRSGQPPVPVRTELLRLASWRASRSGLSGDLIHPVTQRPAPAGVVVRALIEHVAPALVDAGDLRAVTELAERLLERGNGAALQRRVYEETRDLSAVVNAAVARTLGA</sequence>
<proteinExistence type="inferred from homology"/>
<dbReference type="EC" id="6.3.2.2" evidence="5"/>
<comment type="function">
    <text evidence="5">ATP-dependent carboxylate-amine ligase which exhibits weak glutamate--cysteine ligase activity.</text>
</comment>
<evidence type="ECO:0000256" key="3">
    <source>
        <dbReference type="ARBA" id="ARBA00022840"/>
    </source>
</evidence>
<feature type="region of interest" description="Disordered" evidence="6">
    <location>
        <begin position="26"/>
        <end position="52"/>
    </location>
</feature>
<evidence type="ECO:0000256" key="1">
    <source>
        <dbReference type="ARBA" id="ARBA00022598"/>
    </source>
</evidence>
<dbReference type="EMBL" id="BAAABM010000029">
    <property type="protein sequence ID" value="GAA0342307.1"/>
    <property type="molecule type" value="Genomic_DNA"/>
</dbReference>
<organism evidence="7 8">
    <name type="scientific">Actinoallomurus spadix</name>
    <dbReference type="NCBI Taxonomy" id="79912"/>
    <lineage>
        <taxon>Bacteria</taxon>
        <taxon>Bacillati</taxon>
        <taxon>Actinomycetota</taxon>
        <taxon>Actinomycetes</taxon>
        <taxon>Streptosporangiales</taxon>
        <taxon>Thermomonosporaceae</taxon>
        <taxon>Actinoallomurus</taxon>
    </lineage>
</organism>
<evidence type="ECO:0000256" key="2">
    <source>
        <dbReference type="ARBA" id="ARBA00022741"/>
    </source>
</evidence>